<protein>
    <recommendedName>
        <fullName evidence="3">DUF2470 domain-containing protein</fullName>
    </recommendedName>
</protein>
<evidence type="ECO:0000313" key="2">
    <source>
        <dbReference type="Proteomes" id="UP000621510"/>
    </source>
</evidence>
<name>A0ABS1Q7G7_9ACTN</name>
<accession>A0ABS1Q7G7</accession>
<proteinExistence type="predicted"/>
<organism evidence="1 2">
    <name type="scientific">Streptomyces endocoffeicus</name>
    <dbReference type="NCBI Taxonomy" id="2898945"/>
    <lineage>
        <taxon>Bacteria</taxon>
        <taxon>Bacillati</taxon>
        <taxon>Actinomycetota</taxon>
        <taxon>Actinomycetes</taxon>
        <taxon>Kitasatosporales</taxon>
        <taxon>Streptomycetaceae</taxon>
        <taxon>Streptomyces</taxon>
    </lineage>
</organism>
<comment type="caution">
    <text evidence="1">The sequence shown here is derived from an EMBL/GenBank/DDBJ whole genome shotgun (WGS) entry which is preliminary data.</text>
</comment>
<gene>
    <name evidence="1" type="ORF">JK364_49595</name>
</gene>
<reference evidence="1 2" key="1">
    <citation type="submission" date="2021-01" db="EMBL/GenBank/DDBJ databases">
        <title>WGS of actinomycetes isolated from Thailand.</title>
        <authorList>
            <person name="Thawai C."/>
        </authorList>
    </citation>
    <scope>NUCLEOTIDE SEQUENCE [LARGE SCALE GENOMIC DNA]</scope>
    <source>
        <strain evidence="1 2">CA3R110</strain>
    </source>
</reference>
<dbReference type="RefSeq" id="WP_201858056.1">
    <property type="nucleotide sequence ID" value="NZ_JAERRG010000047.1"/>
</dbReference>
<evidence type="ECO:0008006" key="3">
    <source>
        <dbReference type="Google" id="ProtNLM"/>
    </source>
</evidence>
<dbReference type="EMBL" id="JAERRG010000047">
    <property type="protein sequence ID" value="MBL1120294.1"/>
    <property type="molecule type" value="Genomic_DNA"/>
</dbReference>
<dbReference type="Proteomes" id="UP000621510">
    <property type="component" value="Unassembled WGS sequence"/>
</dbReference>
<evidence type="ECO:0000313" key="1">
    <source>
        <dbReference type="EMBL" id="MBL1120294.1"/>
    </source>
</evidence>
<sequence>MNEPRSLDSQADLDQYAEEIAPLLDPQCRVEPLPQHVWTATRIVDGDGRALDLVKDDDPRLRVWAQLPGDASVKSPSIRVSALAPKHVADHIRRRLLPQHAEALEIAGLEKAAQEAEQRARRAVVQRLARLLPGASVNPEYPRPRYTTVSFHRREDLEDSAFTGRIWATVGPRGDSVELEIHALPEEAEHALRGMASLDGWCTRKGDSAG</sequence>
<keyword evidence="2" id="KW-1185">Reference proteome</keyword>